<name>A0A0J5WIH2_BURCE</name>
<dbReference type="InterPro" id="IPR035906">
    <property type="entry name" value="MetI-like_sf"/>
</dbReference>
<dbReference type="Pfam" id="PF00528">
    <property type="entry name" value="BPD_transp_1"/>
    <property type="match status" value="1"/>
</dbReference>
<dbReference type="PATRIC" id="fig|292.27.peg.6226"/>
<feature type="domain" description="ABC transmembrane type-1" evidence="8">
    <location>
        <begin position="71"/>
        <end position="285"/>
    </location>
</feature>
<protein>
    <submittedName>
        <fullName evidence="9">Sugar ABC transporter permease</fullName>
    </submittedName>
</protein>
<keyword evidence="4 7" id="KW-0812">Transmembrane</keyword>
<feature type="transmembrane region" description="Helical" evidence="7">
    <location>
        <begin position="210"/>
        <end position="229"/>
    </location>
</feature>
<feature type="transmembrane region" description="Helical" evidence="7">
    <location>
        <begin position="75"/>
        <end position="97"/>
    </location>
</feature>
<comment type="caution">
    <text evidence="9">The sequence shown here is derived from an EMBL/GenBank/DDBJ whole genome shotgun (WGS) entry which is preliminary data.</text>
</comment>
<keyword evidence="3" id="KW-1003">Cell membrane</keyword>
<evidence type="ECO:0000256" key="1">
    <source>
        <dbReference type="ARBA" id="ARBA00004651"/>
    </source>
</evidence>
<evidence type="ECO:0000256" key="6">
    <source>
        <dbReference type="ARBA" id="ARBA00023136"/>
    </source>
</evidence>
<dbReference type="CDD" id="cd06261">
    <property type="entry name" value="TM_PBP2"/>
    <property type="match status" value="1"/>
</dbReference>
<dbReference type="EMBL" id="LDWR01000050">
    <property type="protein sequence ID" value="KML49427.1"/>
    <property type="molecule type" value="Genomic_DNA"/>
</dbReference>
<dbReference type="InterPro" id="IPR051393">
    <property type="entry name" value="ABC_transporter_permease"/>
</dbReference>
<dbReference type="Gene3D" id="1.10.3720.10">
    <property type="entry name" value="MetI-like"/>
    <property type="match status" value="1"/>
</dbReference>
<dbReference type="Proteomes" id="UP000036338">
    <property type="component" value="Unassembled WGS sequence"/>
</dbReference>
<comment type="subcellular location">
    <subcellularLocation>
        <location evidence="1 7">Cell membrane</location>
        <topology evidence="1 7">Multi-pass membrane protein</topology>
    </subcellularLocation>
</comment>
<dbReference type="PROSITE" id="PS50928">
    <property type="entry name" value="ABC_TM1"/>
    <property type="match status" value="1"/>
</dbReference>
<keyword evidence="2 7" id="KW-0813">Transport</keyword>
<reference evidence="9 10" key="1">
    <citation type="submission" date="2015-05" db="EMBL/GenBank/DDBJ databases">
        <title>Draft genome of Burkholderia cepacia LK29.</title>
        <authorList>
            <person name="Chan X.Y."/>
        </authorList>
    </citation>
    <scope>NUCLEOTIDE SEQUENCE [LARGE SCALE GENOMIC DNA]</scope>
    <source>
        <strain evidence="9 10">LK29</strain>
    </source>
</reference>
<comment type="similarity">
    <text evidence="7">Belongs to the binding-protein-dependent transport system permease family.</text>
</comment>
<dbReference type="PANTHER" id="PTHR30193">
    <property type="entry name" value="ABC TRANSPORTER PERMEASE PROTEIN"/>
    <property type="match status" value="1"/>
</dbReference>
<gene>
    <name evidence="9" type="ORF">VL15_28210</name>
</gene>
<evidence type="ECO:0000259" key="8">
    <source>
        <dbReference type="PROSITE" id="PS50928"/>
    </source>
</evidence>
<evidence type="ECO:0000256" key="3">
    <source>
        <dbReference type="ARBA" id="ARBA00022475"/>
    </source>
</evidence>
<feature type="transmembrane region" description="Helical" evidence="7">
    <location>
        <begin position="264"/>
        <end position="282"/>
    </location>
</feature>
<evidence type="ECO:0000256" key="5">
    <source>
        <dbReference type="ARBA" id="ARBA00022989"/>
    </source>
</evidence>
<feature type="transmembrane region" description="Helical" evidence="7">
    <location>
        <begin position="104"/>
        <end position="125"/>
    </location>
</feature>
<evidence type="ECO:0000313" key="10">
    <source>
        <dbReference type="Proteomes" id="UP000036338"/>
    </source>
</evidence>
<evidence type="ECO:0000256" key="2">
    <source>
        <dbReference type="ARBA" id="ARBA00022448"/>
    </source>
</evidence>
<accession>A0A0J5WIH2</accession>
<dbReference type="AlphaFoldDB" id="A0A0J5WIH2"/>
<dbReference type="SUPFAM" id="SSF161098">
    <property type="entry name" value="MetI-like"/>
    <property type="match status" value="1"/>
</dbReference>
<dbReference type="GO" id="GO:0005886">
    <property type="term" value="C:plasma membrane"/>
    <property type="evidence" value="ECO:0007669"/>
    <property type="project" value="UniProtKB-SubCell"/>
</dbReference>
<evidence type="ECO:0000256" key="4">
    <source>
        <dbReference type="ARBA" id="ARBA00022692"/>
    </source>
</evidence>
<organism evidence="9 10">
    <name type="scientific">Burkholderia cepacia</name>
    <name type="common">Pseudomonas cepacia</name>
    <dbReference type="NCBI Taxonomy" id="292"/>
    <lineage>
        <taxon>Bacteria</taxon>
        <taxon>Pseudomonadati</taxon>
        <taxon>Pseudomonadota</taxon>
        <taxon>Betaproteobacteria</taxon>
        <taxon>Burkholderiales</taxon>
        <taxon>Burkholderiaceae</taxon>
        <taxon>Burkholderia</taxon>
        <taxon>Burkholderia cepacia complex</taxon>
    </lineage>
</organism>
<dbReference type="GO" id="GO:0055085">
    <property type="term" value="P:transmembrane transport"/>
    <property type="evidence" value="ECO:0007669"/>
    <property type="project" value="InterPro"/>
</dbReference>
<evidence type="ECO:0000313" key="9">
    <source>
        <dbReference type="EMBL" id="KML49427.1"/>
    </source>
</evidence>
<proteinExistence type="inferred from homology"/>
<dbReference type="InterPro" id="IPR000515">
    <property type="entry name" value="MetI-like"/>
</dbReference>
<feature type="transmembrane region" description="Helical" evidence="7">
    <location>
        <begin position="168"/>
        <end position="186"/>
    </location>
</feature>
<dbReference type="PANTHER" id="PTHR30193:SF41">
    <property type="entry name" value="DIACETYLCHITOBIOSE UPTAKE SYSTEM PERMEASE PROTEIN NGCF"/>
    <property type="match status" value="1"/>
</dbReference>
<evidence type="ECO:0000256" key="7">
    <source>
        <dbReference type="RuleBase" id="RU363032"/>
    </source>
</evidence>
<keyword evidence="6 7" id="KW-0472">Membrane</keyword>
<sequence length="296" mass="32293">MRRRRCAMKRNRTLLWCAVPALALYALLSLYPLFKAARMSLTDFSGVGDAHWIGLANYAAAFRDPASLHTLVVTFAYAAIVVIVQNGLGLLFAALLFSLPRLRGALRVGLLVPSMFSAVIAGFVWEYLYSPLGGGINELLHLVHLDALQQVWLGDPSVTLPAVTAVHVWMYVGYSTAIFLAGYLNIPSELHDAAKLDGANAWVRFTRIDLPLLAPAFTVNITLSTIGTLKTFELPLVLTNGGPDGATTTLGLQIFHSLFNDYKFGFASALSMIMLAIVVVVATTQNTILRRREDNL</sequence>
<keyword evidence="5 7" id="KW-1133">Transmembrane helix</keyword>